<gene>
    <name evidence="6" type="ORF">ACFHYQ_18410</name>
</gene>
<dbReference type="InterPro" id="IPR014017">
    <property type="entry name" value="DNA_helicase_UvrD-like_C"/>
</dbReference>
<evidence type="ECO:0000313" key="6">
    <source>
        <dbReference type="EMBL" id="MFC0864269.1"/>
    </source>
</evidence>
<keyword evidence="4" id="KW-0067">ATP-binding</keyword>
<accession>A0ABV6U8C1</accession>
<feature type="domain" description="UvrD-like helicase C-terminal" evidence="5">
    <location>
        <begin position="76"/>
        <end position="149"/>
    </location>
</feature>
<keyword evidence="3" id="KW-0347">Helicase</keyword>
<name>A0ABV6U8C1_9ACTN</name>
<organism evidence="6 7">
    <name type="scientific">Sphaerimonospora cavernae</name>
    <dbReference type="NCBI Taxonomy" id="1740611"/>
    <lineage>
        <taxon>Bacteria</taxon>
        <taxon>Bacillati</taxon>
        <taxon>Actinomycetota</taxon>
        <taxon>Actinomycetes</taxon>
        <taxon>Streptosporangiales</taxon>
        <taxon>Streptosporangiaceae</taxon>
        <taxon>Sphaerimonospora</taxon>
    </lineage>
</organism>
<dbReference type="GO" id="GO:0004527">
    <property type="term" value="F:exonuclease activity"/>
    <property type="evidence" value="ECO:0007669"/>
    <property type="project" value="UniProtKB-KW"/>
</dbReference>
<dbReference type="Gene3D" id="3.40.50.300">
    <property type="entry name" value="P-loop containing nucleotide triphosphate hydrolases"/>
    <property type="match status" value="1"/>
</dbReference>
<reference evidence="6 7" key="1">
    <citation type="submission" date="2024-09" db="EMBL/GenBank/DDBJ databases">
        <authorList>
            <person name="Sun Q."/>
            <person name="Mori K."/>
        </authorList>
    </citation>
    <scope>NUCLEOTIDE SEQUENCE [LARGE SCALE GENOMIC DNA]</scope>
    <source>
        <strain evidence="6 7">TBRC 1851</strain>
    </source>
</reference>
<evidence type="ECO:0000256" key="4">
    <source>
        <dbReference type="ARBA" id="ARBA00022840"/>
    </source>
</evidence>
<dbReference type="EMBL" id="JBHMQT010000038">
    <property type="protein sequence ID" value="MFC0864269.1"/>
    <property type="molecule type" value="Genomic_DNA"/>
</dbReference>
<evidence type="ECO:0000256" key="3">
    <source>
        <dbReference type="ARBA" id="ARBA00022806"/>
    </source>
</evidence>
<dbReference type="InterPro" id="IPR027417">
    <property type="entry name" value="P-loop_NTPase"/>
</dbReference>
<keyword evidence="6" id="KW-0540">Nuclease</keyword>
<protein>
    <submittedName>
        <fullName evidence="6">3'-5' exonuclease</fullName>
    </submittedName>
</protein>
<evidence type="ECO:0000256" key="2">
    <source>
        <dbReference type="ARBA" id="ARBA00022801"/>
    </source>
</evidence>
<dbReference type="PANTHER" id="PTHR11070:SF2">
    <property type="entry name" value="ATP-DEPENDENT DNA HELICASE SRS2"/>
    <property type="match status" value="1"/>
</dbReference>
<evidence type="ECO:0000313" key="7">
    <source>
        <dbReference type="Proteomes" id="UP001589870"/>
    </source>
</evidence>
<dbReference type="Pfam" id="PF13361">
    <property type="entry name" value="UvrD_C"/>
    <property type="match status" value="1"/>
</dbReference>
<dbReference type="Proteomes" id="UP001589870">
    <property type="component" value="Unassembled WGS sequence"/>
</dbReference>
<keyword evidence="1" id="KW-0547">Nucleotide-binding</keyword>
<proteinExistence type="predicted"/>
<dbReference type="PANTHER" id="PTHR11070">
    <property type="entry name" value="UVRD / RECB / PCRA DNA HELICASE FAMILY MEMBER"/>
    <property type="match status" value="1"/>
</dbReference>
<sequence length="158" mass="17683">MARLGVYRDFFRDFLKLEKPVQDQVIEVFPKFEEATYAGLHLEPVKNAQDKRMHSIRITDFWRGGIPVTALAKKHTDTAVGVGTMHRMKGMEFRCVAVIGVGEHAVPPASAITPAPVDLIAHHQDLQRERCLLFVAATRAREELTISRHGAPSVFLLA</sequence>
<dbReference type="SUPFAM" id="SSF52540">
    <property type="entry name" value="P-loop containing nucleoside triphosphate hydrolases"/>
    <property type="match status" value="1"/>
</dbReference>
<evidence type="ECO:0000259" key="5">
    <source>
        <dbReference type="Pfam" id="PF13361"/>
    </source>
</evidence>
<keyword evidence="6" id="KW-0269">Exonuclease</keyword>
<comment type="caution">
    <text evidence="6">The sequence shown here is derived from an EMBL/GenBank/DDBJ whole genome shotgun (WGS) entry which is preliminary data.</text>
</comment>
<dbReference type="RefSeq" id="WP_394302390.1">
    <property type="nucleotide sequence ID" value="NZ_JBHMQT010000038.1"/>
</dbReference>
<keyword evidence="7" id="KW-1185">Reference proteome</keyword>
<dbReference type="InterPro" id="IPR000212">
    <property type="entry name" value="DNA_helicase_UvrD/REP"/>
</dbReference>
<evidence type="ECO:0000256" key="1">
    <source>
        <dbReference type="ARBA" id="ARBA00022741"/>
    </source>
</evidence>
<keyword evidence="2" id="KW-0378">Hydrolase</keyword>